<dbReference type="InterPro" id="IPR006656">
    <property type="entry name" value="Mopterin_OxRdtase"/>
</dbReference>
<dbReference type="PROSITE" id="PS00643">
    <property type="entry name" value="COMPLEX1_75K_3"/>
    <property type="match status" value="1"/>
</dbReference>
<keyword evidence="6 10" id="KW-0408">Iron</keyword>
<evidence type="ECO:0000256" key="10">
    <source>
        <dbReference type="RuleBase" id="RU003525"/>
    </source>
</evidence>
<dbReference type="CDD" id="cd02772">
    <property type="entry name" value="MopB_NDH-1_NuoG2"/>
    <property type="match status" value="1"/>
</dbReference>
<dbReference type="Proteomes" id="UP000183898">
    <property type="component" value="Unassembled WGS sequence"/>
</dbReference>
<dbReference type="CDD" id="cd00207">
    <property type="entry name" value="fer2"/>
    <property type="match status" value="1"/>
</dbReference>
<evidence type="ECO:0000313" key="14">
    <source>
        <dbReference type="EMBL" id="SEM90033.1"/>
    </source>
</evidence>
<evidence type="ECO:0000256" key="8">
    <source>
        <dbReference type="ARBA" id="ARBA00023027"/>
    </source>
</evidence>
<dbReference type="Gene3D" id="3.30.70.20">
    <property type="match status" value="1"/>
</dbReference>
<keyword evidence="7 10" id="KW-0411">Iron-sulfur</keyword>
<dbReference type="GO" id="GO:0051537">
    <property type="term" value="F:2 iron, 2 sulfur cluster binding"/>
    <property type="evidence" value="ECO:0007669"/>
    <property type="project" value="UniProtKB-UniRule"/>
</dbReference>
<evidence type="ECO:0000256" key="2">
    <source>
        <dbReference type="ARBA" id="ARBA00005404"/>
    </source>
</evidence>
<dbReference type="PROSITE" id="PS51839">
    <property type="entry name" value="4FE4S_HC3"/>
    <property type="match status" value="1"/>
</dbReference>
<dbReference type="Pfam" id="PF10588">
    <property type="entry name" value="NADH-G_4Fe-4S_3"/>
    <property type="match status" value="1"/>
</dbReference>
<keyword evidence="10" id="KW-0001">2Fe-2S</keyword>
<evidence type="ECO:0000256" key="1">
    <source>
        <dbReference type="ARBA" id="ARBA00001966"/>
    </source>
</evidence>
<dbReference type="InterPro" id="IPR001041">
    <property type="entry name" value="2Fe-2S_ferredoxin-type"/>
</dbReference>
<dbReference type="InterPro" id="IPR010228">
    <property type="entry name" value="NADH_UbQ_OxRdtase_Gsu"/>
</dbReference>
<accession>A0A1H8C4M3</accession>
<dbReference type="EC" id="7.1.1.-" evidence="10"/>
<dbReference type="PANTHER" id="PTHR43105:SF13">
    <property type="entry name" value="NADH-UBIQUINONE OXIDOREDUCTASE 75 KDA SUBUNIT, MITOCHONDRIAL"/>
    <property type="match status" value="1"/>
</dbReference>
<dbReference type="FunFam" id="3.30.200.210:FF:000002">
    <property type="entry name" value="NADH-ubiquinone oxidoreductase 75 kDa subunit"/>
    <property type="match status" value="1"/>
</dbReference>
<proteinExistence type="inferred from homology"/>
<dbReference type="Pfam" id="PF22117">
    <property type="entry name" value="Fer4_Nqo3"/>
    <property type="match status" value="1"/>
</dbReference>
<dbReference type="PROSITE" id="PS00642">
    <property type="entry name" value="COMPLEX1_75K_2"/>
    <property type="match status" value="1"/>
</dbReference>
<feature type="domain" description="4Fe-4S His(Cys)3-ligated-type" evidence="13">
    <location>
        <begin position="78"/>
        <end position="117"/>
    </location>
</feature>
<dbReference type="GO" id="GO:0016651">
    <property type="term" value="F:oxidoreductase activity, acting on NAD(P)H"/>
    <property type="evidence" value="ECO:0007669"/>
    <property type="project" value="InterPro"/>
</dbReference>
<dbReference type="Pfam" id="PF00384">
    <property type="entry name" value="Molybdopterin"/>
    <property type="match status" value="1"/>
</dbReference>
<dbReference type="Gene3D" id="3.10.20.740">
    <property type="match status" value="1"/>
</dbReference>
<dbReference type="RefSeq" id="WP_074743924.1">
    <property type="nucleotide sequence ID" value="NZ_FOCT01000001.1"/>
</dbReference>
<comment type="cofactor">
    <cofactor evidence="10">
        <name>[2Fe-2S] cluster</name>
        <dbReference type="ChEBI" id="CHEBI:190135"/>
    </cofactor>
    <text evidence="10">Binds 1 [2Fe-2S] cluster per subunit.</text>
</comment>
<dbReference type="Gene3D" id="2.20.25.90">
    <property type="entry name" value="ADC-like domains"/>
    <property type="match status" value="1"/>
</dbReference>
<dbReference type="FunFam" id="3.10.20.740:FF:000001">
    <property type="entry name" value="NADH-quinone oxidoreductase subunit G"/>
    <property type="match status" value="1"/>
</dbReference>
<comment type="similarity">
    <text evidence="2 10">Belongs to the complex I 75 kDa subunit family.</text>
</comment>
<keyword evidence="4 10" id="KW-0479">Metal-binding</keyword>
<evidence type="ECO:0000313" key="15">
    <source>
        <dbReference type="Proteomes" id="UP000183898"/>
    </source>
</evidence>
<dbReference type="InterPro" id="IPR036010">
    <property type="entry name" value="2Fe-2S_ferredoxin-like_sf"/>
</dbReference>
<sequence>MINFEIDGKPVSVPKNGTVMDGANQLGIYIPHFCYHKKLSIAANCRMCLVQVEKAPKPLPACATPAMEGMKVFTHSGQAVTAQKGVMEFLLINHPLDCPICDQGGECQLQDLAVGYGASSSRYTETKRVVANKNLGPLISTDMTRCIHCTRCVRFGQEIAGIMELGMVGRGEHSEILAFVGKTVDSELSGNVIDLCPVGALVSKPFRYSARTWELSRRKSISPHCGLGSNLIVQIKQNRVMRVLPRENEEINECWLSDKDRFSYEGLNSEERLTRPMIKQGGVWQECDWQTALEFVANGLKDVKEKYGAESIGALGSAHSTLEELYLLQKLVRGLGSASVDHRVRQSDFRADSQMQGAPWLGMPIAEISQLKSLLVIGSTLRKDHPLLAHRIRQAVKHGAELNVINPIDDDLLTKVRNRAIVAPDKMVSMLAEVLKAIAELKGVEIPDDAKNALSTVSASDTARAIAISLSDNKPAAIFIGNLAQHHPRYTDICKLAQHIAQISDVRFGVLGEAANSVGAYIAGAVPFGNRFGNRNADTAGDRHGGQGANASQMLGMDDAASGTGCKAYILLNLEPELDCYNTQRAVRTLAAADLVVMMTAYKSHAAIQDNYADVLLPIAPFTETSGTFVSTEGRVQSFNGVVAPLGETRPAWKVLRVLGNILQLDGFDYETSEQVRGDVLPAGNDVSAWLNSRLGSLAVNPIEAGKENKGSEGLQRIGEVPIYQADLIVRRAESLQRTRDAAAPLAWMSGSLMAQLGLQTEEVIRLKQEEGEVQLPVAQDDKLPANCIRIASAHPSTAALGGMFDQITVEKS</sequence>
<feature type="domain" description="2Fe-2S ferredoxin-type" evidence="11">
    <location>
        <begin position="1"/>
        <end position="78"/>
    </location>
</feature>
<name>A0A1H8C4M3_9PROT</name>
<dbReference type="SUPFAM" id="SSF54292">
    <property type="entry name" value="2Fe-2S ferredoxin-like"/>
    <property type="match status" value="1"/>
</dbReference>
<evidence type="ECO:0000256" key="6">
    <source>
        <dbReference type="ARBA" id="ARBA00023004"/>
    </source>
</evidence>
<dbReference type="SMART" id="SM00929">
    <property type="entry name" value="NADH-G_4Fe-4S_3"/>
    <property type="match status" value="1"/>
</dbReference>
<dbReference type="EMBL" id="FOCT01000001">
    <property type="protein sequence ID" value="SEM90033.1"/>
    <property type="molecule type" value="Genomic_DNA"/>
</dbReference>
<dbReference type="Pfam" id="PF13510">
    <property type="entry name" value="Fer2_4"/>
    <property type="match status" value="1"/>
</dbReference>
<keyword evidence="10" id="KW-0874">Quinone</keyword>
<evidence type="ECO:0000259" key="12">
    <source>
        <dbReference type="PROSITE" id="PS51669"/>
    </source>
</evidence>
<dbReference type="PROSITE" id="PS00641">
    <property type="entry name" value="COMPLEX1_75K_1"/>
    <property type="match status" value="1"/>
</dbReference>
<dbReference type="GO" id="GO:0046872">
    <property type="term" value="F:metal ion binding"/>
    <property type="evidence" value="ECO:0007669"/>
    <property type="project" value="UniProtKB-UniRule"/>
</dbReference>
<dbReference type="NCBIfam" id="TIGR01973">
    <property type="entry name" value="NuoG"/>
    <property type="match status" value="1"/>
</dbReference>
<evidence type="ECO:0000256" key="7">
    <source>
        <dbReference type="ARBA" id="ARBA00023014"/>
    </source>
</evidence>
<evidence type="ECO:0000259" key="11">
    <source>
        <dbReference type="PROSITE" id="PS51085"/>
    </source>
</evidence>
<comment type="function">
    <text evidence="10">NDH-1 shuttles electrons from NADH, via FMN and iron-sulfur (Fe-S) centers, to quinones in the respiratory chain. Couples the redox reaction to proton translocation (for every two electrons transferred, four hydrogen ions are translocated across the cytoplasmic membrane), and thus conserves the redox energy in a proton gradient.</text>
</comment>
<dbReference type="Gene3D" id="3.40.228.10">
    <property type="entry name" value="Dimethylsulfoxide Reductase, domain 2"/>
    <property type="match status" value="1"/>
</dbReference>
<dbReference type="GO" id="GO:0008137">
    <property type="term" value="F:NADH dehydrogenase (ubiquinone) activity"/>
    <property type="evidence" value="ECO:0007669"/>
    <property type="project" value="UniProtKB-UniRule"/>
</dbReference>
<dbReference type="GO" id="GO:0051539">
    <property type="term" value="F:4 iron, 4 sulfur cluster binding"/>
    <property type="evidence" value="ECO:0007669"/>
    <property type="project" value="UniProtKB-KW"/>
</dbReference>
<evidence type="ECO:0000256" key="4">
    <source>
        <dbReference type="ARBA" id="ARBA00022723"/>
    </source>
</evidence>
<keyword evidence="8 10" id="KW-0520">NAD</keyword>
<dbReference type="PROSITE" id="PS51669">
    <property type="entry name" value="4FE4S_MOW_BIS_MGD"/>
    <property type="match status" value="1"/>
</dbReference>
<dbReference type="Gene3D" id="3.40.50.740">
    <property type="match status" value="2"/>
</dbReference>
<dbReference type="GO" id="GO:0042773">
    <property type="term" value="P:ATP synthesis coupled electron transport"/>
    <property type="evidence" value="ECO:0007669"/>
    <property type="project" value="InterPro"/>
</dbReference>
<protein>
    <recommendedName>
        <fullName evidence="10">NADH-quinone oxidoreductase</fullName>
        <ecNumber evidence="10">7.1.1.-</ecNumber>
    </recommendedName>
</protein>
<organism evidence="14 15">
    <name type="scientific">Nitrosospira multiformis</name>
    <dbReference type="NCBI Taxonomy" id="1231"/>
    <lineage>
        <taxon>Bacteria</taxon>
        <taxon>Pseudomonadati</taxon>
        <taxon>Pseudomonadota</taxon>
        <taxon>Betaproteobacteria</taxon>
        <taxon>Nitrosomonadales</taxon>
        <taxon>Nitrosomonadaceae</taxon>
        <taxon>Nitrosospira</taxon>
    </lineage>
</organism>
<dbReference type="AlphaFoldDB" id="A0A1H8C4M3"/>
<dbReference type="InterPro" id="IPR000283">
    <property type="entry name" value="NADH_UbQ_OxRdtase_75kDa_su_CS"/>
</dbReference>
<evidence type="ECO:0000256" key="3">
    <source>
        <dbReference type="ARBA" id="ARBA00022485"/>
    </source>
</evidence>
<dbReference type="Pfam" id="PF22151">
    <property type="entry name" value="Fer4_NDSU1"/>
    <property type="match status" value="1"/>
</dbReference>
<dbReference type="InterPro" id="IPR019574">
    <property type="entry name" value="NADH_UbQ_OxRdtase_Gsu_4Fe4S-bd"/>
</dbReference>
<dbReference type="GO" id="GO:0048038">
    <property type="term" value="F:quinone binding"/>
    <property type="evidence" value="ECO:0007669"/>
    <property type="project" value="UniProtKB-UniRule"/>
</dbReference>
<reference evidence="14 15" key="1">
    <citation type="submission" date="2016-10" db="EMBL/GenBank/DDBJ databases">
        <authorList>
            <person name="de Groot N.N."/>
        </authorList>
    </citation>
    <scope>NUCLEOTIDE SEQUENCE [LARGE SCALE GENOMIC DNA]</scope>
    <source>
        <strain evidence="14 15">Nl18</strain>
    </source>
</reference>
<dbReference type="InterPro" id="IPR050123">
    <property type="entry name" value="Prok_molybdopt-oxidoreductase"/>
</dbReference>
<comment type="catalytic activity">
    <reaction evidence="9 10">
        <text>a quinone + NADH + 5 H(+)(in) = a quinol + NAD(+) + 4 H(+)(out)</text>
        <dbReference type="Rhea" id="RHEA:57888"/>
        <dbReference type="ChEBI" id="CHEBI:15378"/>
        <dbReference type="ChEBI" id="CHEBI:24646"/>
        <dbReference type="ChEBI" id="CHEBI:57540"/>
        <dbReference type="ChEBI" id="CHEBI:57945"/>
        <dbReference type="ChEBI" id="CHEBI:132124"/>
    </reaction>
</comment>
<dbReference type="InterPro" id="IPR054351">
    <property type="entry name" value="NADH_UbQ_OxRdtase_ferredoxin"/>
</dbReference>
<keyword evidence="5 10" id="KW-1278">Translocase</keyword>
<dbReference type="InterPro" id="IPR006963">
    <property type="entry name" value="Mopterin_OxRdtase_4Fe-4S_dom"/>
</dbReference>
<dbReference type="PROSITE" id="PS51085">
    <property type="entry name" value="2FE2S_FER_2"/>
    <property type="match status" value="1"/>
</dbReference>
<evidence type="ECO:0000259" key="13">
    <source>
        <dbReference type="PROSITE" id="PS51839"/>
    </source>
</evidence>
<evidence type="ECO:0000256" key="9">
    <source>
        <dbReference type="ARBA" id="ARBA00047712"/>
    </source>
</evidence>
<dbReference type="GO" id="GO:0016020">
    <property type="term" value="C:membrane"/>
    <property type="evidence" value="ECO:0007669"/>
    <property type="project" value="InterPro"/>
</dbReference>
<evidence type="ECO:0000256" key="5">
    <source>
        <dbReference type="ARBA" id="ARBA00022967"/>
    </source>
</evidence>
<feature type="domain" description="4Fe-4S Mo/W bis-MGD-type" evidence="12">
    <location>
        <begin position="215"/>
        <end position="271"/>
    </location>
</feature>
<gene>
    <name evidence="14" type="ORF">SAMN05216404_101459</name>
</gene>
<dbReference type="PANTHER" id="PTHR43105">
    <property type="entry name" value="RESPIRATORY NITRATE REDUCTASE"/>
    <property type="match status" value="1"/>
</dbReference>
<dbReference type="FunFam" id="3.30.70.20:FF:000002">
    <property type="entry name" value="NADH-ubiquinone oxidoreductase 75 kDa subunit"/>
    <property type="match status" value="1"/>
</dbReference>
<comment type="cofactor">
    <cofactor evidence="1 10">
        <name>[4Fe-4S] cluster</name>
        <dbReference type="ChEBI" id="CHEBI:49883"/>
    </cofactor>
</comment>
<keyword evidence="3 10" id="KW-0004">4Fe-4S</keyword>
<dbReference type="SUPFAM" id="SSF53706">
    <property type="entry name" value="Formate dehydrogenase/DMSO reductase, domains 1-3"/>
    <property type="match status" value="1"/>
</dbReference>
<dbReference type="SUPFAM" id="SSF54862">
    <property type="entry name" value="4Fe-4S ferredoxins"/>
    <property type="match status" value="1"/>
</dbReference>